<feature type="signal peptide" evidence="1">
    <location>
        <begin position="1"/>
        <end position="19"/>
    </location>
</feature>
<keyword evidence="1" id="KW-0732">Signal</keyword>
<evidence type="ECO:0000313" key="3">
    <source>
        <dbReference type="Proteomes" id="UP001501725"/>
    </source>
</evidence>
<comment type="caution">
    <text evidence="2">The sequence shown here is derived from an EMBL/GenBank/DDBJ whole genome shotgun (WGS) entry which is preliminary data.</text>
</comment>
<gene>
    <name evidence="2" type="ORF">GCM10023184_47430</name>
</gene>
<dbReference type="Gene3D" id="2.60.40.1120">
    <property type="entry name" value="Carboxypeptidase-like, regulatory domain"/>
    <property type="match status" value="1"/>
</dbReference>
<dbReference type="Pfam" id="PF13715">
    <property type="entry name" value="CarbopepD_reg_2"/>
    <property type="match status" value="1"/>
</dbReference>
<feature type="chain" id="PRO_5045949581" description="Carboxypeptidase-like regulatory domain-containing protein" evidence="1">
    <location>
        <begin position="20"/>
        <end position="356"/>
    </location>
</feature>
<reference evidence="3" key="1">
    <citation type="journal article" date="2019" name="Int. J. Syst. Evol. Microbiol.">
        <title>The Global Catalogue of Microorganisms (GCM) 10K type strain sequencing project: providing services to taxonomists for standard genome sequencing and annotation.</title>
        <authorList>
            <consortium name="The Broad Institute Genomics Platform"/>
            <consortium name="The Broad Institute Genome Sequencing Center for Infectious Disease"/>
            <person name="Wu L."/>
            <person name="Ma J."/>
        </authorList>
    </citation>
    <scope>NUCLEOTIDE SEQUENCE [LARGE SCALE GENOMIC DNA]</scope>
    <source>
        <strain evidence="3">JCM 17919</strain>
    </source>
</reference>
<organism evidence="2 3">
    <name type="scientific">Flaviaesturariibacter amylovorans</name>
    <dbReference type="NCBI Taxonomy" id="1084520"/>
    <lineage>
        <taxon>Bacteria</taxon>
        <taxon>Pseudomonadati</taxon>
        <taxon>Bacteroidota</taxon>
        <taxon>Chitinophagia</taxon>
        <taxon>Chitinophagales</taxon>
        <taxon>Chitinophagaceae</taxon>
        <taxon>Flaviaestuariibacter</taxon>
    </lineage>
</organism>
<dbReference type="Proteomes" id="UP001501725">
    <property type="component" value="Unassembled WGS sequence"/>
</dbReference>
<evidence type="ECO:0008006" key="4">
    <source>
        <dbReference type="Google" id="ProtNLM"/>
    </source>
</evidence>
<evidence type="ECO:0000256" key="1">
    <source>
        <dbReference type="SAM" id="SignalP"/>
    </source>
</evidence>
<dbReference type="SUPFAM" id="SSF49464">
    <property type="entry name" value="Carboxypeptidase regulatory domain-like"/>
    <property type="match status" value="1"/>
</dbReference>
<evidence type="ECO:0000313" key="2">
    <source>
        <dbReference type="EMBL" id="GAA4345469.1"/>
    </source>
</evidence>
<protein>
    <recommendedName>
        <fullName evidence="4">Carboxypeptidase-like regulatory domain-containing protein</fullName>
    </recommendedName>
</protein>
<sequence>MKKLSFLLLALLCATLSFAQGILTGTVTDADNGQPLEGASVFAQNTTVGTLSKNDGSYRLSLGKGGWELVVSYTGYVSEKINVDPTGDLVRNIALKKEDKSLTEVVIQSTNEVADGLAKYGDFFLAHFLGKTANAAQTKLENPGALRFFYYKRSDKLKVFASEPLRISNNALGYQLQYNLDSFVYYYKTDVNSYRGSCLFMPMDGDATQKAAWETARDAAYRGSRLHFLRAYYDSALKQEGFVVNISLKSNPSQFGMLSNPYDTSYYYTDSAGNVELWFPRKASISYMKAKPEPAYIEEAKLPKDFPAQVTYVDLLDGILIRPNGYFTDQGSWVSQGYWSWKNLADQLPYDYEPRE</sequence>
<dbReference type="InterPro" id="IPR008969">
    <property type="entry name" value="CarboxyPept-like_regulatory"/>
</dbReference>
<proteinExistence type="predicted"/>
<keyword evidence="3" id="KW-1185">Reference proteome</keyword>
<accession>A0ABP8HVL4</accession>
<dbReference type="RefSeq" id="WP_345258567.1">
    <property type="nucleotide sequence ID" value="NZ_BAABGY010000026.1"/>
</dbReference>
<dbReference type="EMBL" id="BAABGY010000026">
    <property type="protein sequence ID" value="GAA4345469.1"/>
    <property type="molecule type" value="Genomic_DNA"/>
</dbReference>
<name>A0ABP8HVL4_9BACT</name>